<dbReference type="EMBL" id="HBIJ01007596">
    <property type="protein sequence ID" value="CAE0364635.1"/>
    <property type="molecule type" value="Transcribed_RNA"/>
</dbReference>
<dbReference type="PANTHER" id="PTHR33591">
    <property type="entry name" value="BETA-CAROTENE ISOMERASE D27"/>
    <property type="match status" value="1"/>
</dbReference>
<feature type="region of interest" description="Disordered" evidence="1">
    <location>
        <begin position="27"/>
        <end position="46"/>
    </location>
</feature>
<keyword evidence="2" id="KW-0732">Signal</keyword>
<organism evidence="4">
    <name type="scientific">Aureoumbra lagunensis</name>
    <dbReference type="NCBI Taxonomy" id="44058"/>
    <lineage>
        <taxon>Eukaryota</taxon>
        <taxon>Sar</taxon>
        <taxon>Stramenopiles</taxon>
        <taxon>Ochrophyta</taxon>
        <taxon>Pelagophyceae</taxon>
        <taxon>Pelagomonadales</taxon>
        <taxon>Aureoumbra</taxon>
    </lineage>
</organism>
<dbReference type="InterPro" id="IPR038938">
    <property type="entry name" value="D27-like"/>
</dbReference>
<gene>
    <name evidence="4" type="ORF">ALAG00032_LOCUS5376</name>
</gene>
<sequence length="317" mass="35119">MRILYSLSILMLKANALSIQAGASRKSSLRWPPEQADPNAVWDETTDTGPLGKAADDWMLNHFRNKMLIEVGLTNNDVSPGFKGVVELAHVLAQQSKGSPEKMSAASRRVLQALFPNWPPAPPGEVWLLANFRKLFAQPFPIFSTKLVAGATAAFCGWLIGRIELLDDDYDDKKQDAIRNRIGDGRNQLIQIKRCRFLEEAGCASICVNSCKMPTQDFFNHDMGVPCTIVPNYEDLSCQFKFGYQPTIADELEARSVSCFSICPVGGRYRPGHDLSSGSTNDISDLAKCEMNATTSPYCSELFYEEIFGTNLTTDIN</sequence>
<dbReference type="PANTHER" id="PTHR33591:SF2">
    <property type="entry name" value="BETA-CAROTENE ISOMERASE D27"/>
    <property type="match status" value="1"/>
</dbReference>
<dbReference type="Pfam" id="PF13225">
    <property type="entry name" value="D27-like_C"/>
    <property type="match status" value="1"/>
</dbReference>
<dbReference type="AlphaFoldDB" id="A0A7S3JTK5"/>
<reference evidence="4" key="1">
    <citation type="submission" date="2021-01" db="EMBL/GenBank/DDBJ databases">
        <authorList>
            <person name="Corre E."/>
            <person name="Pelletier E."/>
            <person name="Niang G."/>
            <person name="Scheremetjew M."/>
            <person name="Finn R."/>
            <person name="Kale V."/>
            <person name="Holt S."/>
            <person name="Cochrane G."/>
            <person name="Meng A."/>
            <person name="Brown T."/>
            <person name="Cohen L."/>
        </authorList>
    </citation>
    <scope>NUCLEOTIDE SEQUENCE</scope>
    <source>
        <strain evidence="4">CCMP1510</strain>
    </source>
</reference>
<evidence type="ECO:0000313" key="4">
    <source>
        <dbReference type="EMBL" id="CAE0364635.1"/>
    </source>
</evidence>
<feature type="signal peptide" evidence="2">
    <location>
        <begin position="1"/>
        <end position="16"/>
    </location>
</feature>
<evidence type="ECO:0000256" key="2">
    <source>
        <dbReference type="SAM" id="SignalP"/>
    </source>
</evidence>
<dbReference type="GO" id="GO:0005506">
    <property type="term" value="F:iron ion binding"/>
    <property type="evidence" value="ECO:0007669"/>
    <property type="project" value="InterPro"/>
</dbReference>
<evidence type="ECO:0000259" key="3">
    <source>
        <dbReference type="Pfam" id="PF13225"/>
    </source>
</evidence>
<accession>A0A7S3JTK5</accession>
<proteinExistence type="predicted"/>
<name>A0A7S3JTK5_9STRA</name>
<dbReference type="InterPro" id="IPR025114">
    <property type="entry name" value="D27-like_C"/>
</dbReference>
<feature type="chain" id="PRO_5031286480" description="Beta-carotene isomerase D27-like C-terminal domain-containing protein" evidence="2">
    <location>
        <begin position="17"/>
        <end position="317"/>
    </location>
</feature>
<feature type="domain" description="Beta-carotene isomerase D27-like C-terminal" evidence="3">
    <location>
        <begin position="158"/>
        <end position="248"/>
    </location>
</feature>
<evidence type="ECO:0000256" key="1">
    <source>
        <dbReference type="SAM" id="MobiDB-lite"/>
    </source>
</evidence>
<protein>
    <recommendedName>
        <fullName evidence="3">Beta-carotene isomerase D27-like C-terminal domain-containing protein</fullName>
    </recommendedName>
</protein>